<evidence type="ECO:0000313" key="1">
    <source>
        <dbReference type="EMBL" id="RFZ76055.1"/>
    </source>
</evidence>
<sequence length="71" mass="8394">MPCFSEKNETKTYDRETQIPVLRCSICTGEQVGEFRDLRTGKFQEVCLIRNETEQEKFMKEYGITSISKEY</sequence>
<name>A0A3E2N4Z5_9FIRM</name>
<gene>
    <name evidence="1" type="ORF">DS742_25875</name>
</gene>
<protein>
    <submittedName>
        <fullName evidence="1">Aspartate dehydrogenase</fullName>
    </submittedName>
</protein>
<dbReference type="EMBL" id="QOHO01000107">
    <property type="protein sequence ID" value="RFZ76055.1"/>
    <property type="molecule type" value="Genomic_DNA"/>
</dbReference>
<dbReference type="Proteomes" id="UP000260680">
    <property type="component" value="Unassembled WGS sequence"/>
</dbReference>
<proteinExistence type="predicted"/>
<organism evidence="1 2">
    <name type="scientific">Lacrimispora amygdalina</name>
    <dbReference type="NCBI Taxonomy" id="253257"/>
    <lineage>
        <taxon>Bacteria</taxon>
        <taxon>Bacillati</taxon>
        <taxon>Bacillota</taxon>
        <taxon>Clostridia</taxon>
        <taxon>Lachnospirales</taxon>
        <taxon>Lachnospiraceae</taxon>
        <taxon>Lacrimispora</taxon>
    </lineage>
</organism>
<comment type="caution">
    <text evidence="1">The sequence shown here is derived from an EMBL/GenBank/DDBJ whole genome shotgun (WGS) entry which is preliminary data.</text>
</comment>
<dbReference type="OrthoDB" id="9799109at2"/>
<evidence type="ECO:0000313" key="2">
    <source>
        <dbReference type="Proteomes" id="UP000260680"/>
    </source>
</evidence>
<accession>A0A3E2N4Z5</accession>
<dbReference type="AlphaFoldDB" id="A0A3E2N4Z5"/>
<reference evidence="1 2" key="1">
    <citation type="submission" date="2018-07" db="EMBL/GenBank/DDBJ databases">
        <title>New species, Clostridium PI-S10-A1B.</title>
        <authorList>
            <person name="Krishna G."/>
            <person name="Summeta K."/>
            <person name="Shikha S."/>
            <person name="Prabhu P.B."/>
            <person name="Suresh K."/>
        </authorList>
    </citation>
    <scope>NUCLEOTIDE SEQUENCE [LARGE SCALE GENOMIC DNA]</scope>
    <source>
        <strain evidence="1 2">PI-S10-A1B</strain>
    </source>
</reference>